<sequence length="296" mass="32735">MLDPISSMTKQLQSMGSSEGIRMPRRRTKIVPPAAKQEPTAKRQVRVRPVPAVSRAIAILRFLGRHETALGVKAIADELKMVPSTCLHILRVLVEEELVRIDPESKRYSPGSGMLGLARNVLEHLSFPNVVQPVLNDLASQWGVTTIGVEVTRLDHMTVLALSHSQTPFRLQVDVGSRFPALVSATGRLVAAFSDRPWPEIEAKFRKLRWSKPPNIVAWRKEVEQARERGYSIDQGNYMPGVVVVASPIFDSRHRLTYVLVSVGLAEQIKSSTCSELAKALTDRAQALTGTLHLGS</sequence>
<feature type="domain" description="HTH iclR-type" evidence="5">
    <location>
        <begin position="50"/>
        <end position="112"/>
    </location>
</feature>
<evidence type="ECO:0000259" key="5">
    <source>
        <dbReference type="PROSITE" id="PS51077"/>
    </source>
</evidence>
<dbReference type="InterPro" id="IPR011991">
    <property type="entry name" value="ArsR-like_HTH"/>
</dbReference>
<protein>
    <submittedName>
        <fullName evidence="7">IclR family transcriptional regulator</fullName>
    </submittedName>
</protein>
<dbReference type="InterPro" id="IPR029016">
    <property type="entry name" value="GAF-like_dom_sf"/>
</dbReference>
<dbReference type="Proteomes" id="UP001629230">
    <property type="component" value="Unassembled WGS sequence"/>
</dbReference>
<evidence type="ECO:0000256" key="4">
    <source>
        <dbReference type="SAM" id="MobiDB-lite"/>
    </source>
</evidence>
<dbReference type="InterPro" id="IPR036388">
    <property type="entry name" value="WH-like_DNA-bd_sf"/>
</dbReference>
<dbReference type="Gene3D" id="1.10.10.10">
    <property type="entry name" value="Winged helix-like DNA-binding domain superfamily/Winged helix DNA-binding domain"/>
    <property type="match status" value="1"/>
</dbReference>
<dbReference type="SMART" id="SM00346">
    <property type="entry name" value="HTH_ICLR"/>
    <property type="match status" value="1"/>
</dbReference>
<dbReference type="InterPro" id="IPR050707">
    <property type="entry name" value="HTH_MetabolicPath_Reg"/>
</dbReference>
<dbReference type="Gene3D" id="3.30.450.40">
    <property type="match status" value="1"/>
</dbReference>
<dbReference type="PANTHER" id="PTHR30136:SF24">
    <property type="entry name" value="HTH-TYPE TRANSCRIPTIONAL REPRESSOR ALLR"/>
    <property type="match status" value="1"/>
</dbReference>
<dbReference type="PROSITE" id="PS51077">
    <property type="entry name" value="HTH_ICLR"/>
    <property type="match status" value="1"/>
</dbReference>
<reference evidence="7 8" key="1">
    <citation type="journal article" date="2024" name="Chem. Sci.">
        <title>Discovery of megapolipeptins by genome mining of a Burkholderiales bacteria collection.</title>
        <authorList>
            <person name="Paulo B.S."/>
            <person name="Recchia M.J.J."/>
            <person name="Lee S."/>
            <person name="Fergusson C.H."/>
            <person name="Romanowski S.B."/>
            <person name="Hernandez A."/>
            <person name="Krull N."/>
            <person name="Liu D.Y."/>
            <person name="Cavanagh H."/>
            <person name="Bos A."/>
            <person name="Gray C.A."/>
            <person name="Murphy B.T."/>
            <person name="Linington R.G."/>
            <person name="Eustaquio A.S."/>
        </authorList>
    </citation>
    <scope>NUCLEOTIDE SEQUENCE [LARGE SCALE GENOMIC DNA]</scope>
    <source>
        <strain evidence="7 8">RL17-350-BIC-A</strain>
    </source>
</reference>
<evidence type="ECO:0000259" key="6">
    <source>
        <dbReference type="PROSITE" id="PS51078"/>
    </source>
</evidence>
<keyword evidence="1" id="KW-0805">Transcription regulation</keyword>
<feature type="compositionally biased region" description="Polar residues" evidence="4">
    <location>
        <begin position="1"/>
        <end position="17"/>
    </location>
</feature>
<dbReference type="PROSITE" id="PS51078">
    <property type="entry name" value="ICLR_ED"/>
    <property type="match status" value="1"/>
</dbReference>
<keyword evidence="3" id="KW-0804">Transcription</keyword>
<name>A0ABW9B1T1_9BURK</name>
<proteinExistence type="predicted"/>
<dbReference type="SUPFAM" id="SSF46785">
    <property type="entry name" value="Winged helix' DNA-binding domain"/>
    <property type="match status" value="1"/>
</dbReference>
<evidence type="ECO:0000313" key="8">
    <source>
        <dbReference type="Proteomes" id="UP001629230"/>
    </source>
</evidence>
<dbReference type="Pfam" id="PF09339">
    <property type="entry name" value="HTH_IclR"/>
    <property type="match status" value="1"/>
</dbReference>
<keyword evidence="2" id="KW-0238">DNA-binding</keyword>
<evidence type="ECO:0000256" key="1">
    <source>
        <dbReference type="ARBA" id="ARBA00023015"/>
    </source>
</evidence>
<keyword evidence="8" id="KW-1185">Reference proteome</keyword>
<evidence type="ECO:0000313" key="7">
    <source>
        <dbReference type="EMBL" id="MFM0006233.1"/>
    </source>
</evidence>
<feature type="region of interest" description="Disordered" evidence="4">
    <location>
        <begin position="1"/>
        <end position="20"/>
    </location>
</feature>
<gene>
    <name evidence="7" type="ORF">PQR57_35260</name>
</gene>
<feature type="domain" description="IclR-ED" evidence="6">
    <location>
        <begin position="113"/>
        <end position="294"/>
    </location>
</feature>
<organism evidence="7 8">
    <name type="scientific">Paraburkholderia dipogonis</name>
    <dbReference type="NCBI Taxonomy" id="1211383"/>
    <lineage>
        <taxon>Bacteria</taxon>
        <taxon>Pseudomonadati</taxon>
        <taxon>Pseudomonadota</taxon>
        <taxon>Betaproteobacteria</taxon>
        <taxon>Burkholderiales</taxon>
        <taxon>Burkholderiaceae</taxon>
        <taxon>Paraburkholderia</taxon>
    </lineage>
</organism>
<dbReference type="InterPro" id="IPR036390">
    <property type="entry name" value="WH_DNA-bd_sf"/>
</dbReference>
<evidence type="ECO:0000256" key="3">
    <source>
        <dbReference type="ARBA" id="ARBA00023163"/>
    </source>
</evidence>
<dbReference type="InterPro" id="IPR014757">
    <property type="entry name" value="Tscrpt_reg_IclR_C"/>
</dbReference>
<accession>A0ABW9B1T1</accession>
<dbReference type="Pfam" id="PF01614">
    <property type="entry name" value="IclR_C"/>
    <property type="match status" value="1"/>
</dbReference>
<dbReference type="EMBL" id="JAQQEZ010000038">
    <property type="protein sequence ID" value="MFM0006233.1"/>
    <property type="molecule type" value="Genomic_DNA"/>
</dbReference>
<dbReference type="PANTHER" id="PTHR30136">
    <property type="entry name" value="HELIX-TURN-HELIX TRANSCRIPTIONAL REGULATOR, ICLR FAMILY"/>
    <property type="match status" value="1"/>
</dbReference>
<dbReference type="CDD" id="cd00090">
    <property type="entry name" value="HTH_ARSR"/>
    <property type="match status" value="1"/>
</dbReference>
<comment type="caution">
    <text evidence="7">The sequence shown here is derived from an EMBL/GenBank/DDBJ whole genome shotgun (WGS) entry which is preliminary data.</text>
</comment>
<evidence type="ECO:0000256" key="2">
    <source>
        <dbReference type="ARBA" id="ARBA00023125"/>
    </source>
</evidence>
<dbReference type="SUPFAM" id="SSF55781">
    <property type="entry name" value="GAF domain-like"/>
    <property type="match status" value="1"/>
</dbReference>
<dbReference type="InterPro" id="IPR005471">
    <property type="entry name" value="Tscrpt_reg_IclR_N"/>
</dbReference>
<dbReference type="RefSeq" id="WP_408180793.1">
    <property type="nucleotide sequence ID" value="NZ_JAQQEZ010000038.1"/>
</dbReference>